<dbReference type="GO" id="GO:0042744">
    <property type="term" value="P:hydrogen peroxide catabolic process"/>
    <property type="evidence" value="ECO:0007669"/>
    <property type="project" value="TreeGrafter"/>
</dbReference>
<gene>
    <name evidence="16" type="primary">ahpC_2</name>
    <name evidence="16" type="ORF">PDESU_06421</name>
</gene>
<dbReference type="Gene3D" id="3.40.30.10">
    <property type="entry name" value="Glutaredoxin"/>
    <property type="match status" value="1"/>
</dbReference>
<dbReference type="PANTHER" id="PTHR10681:SF121">
    <property type="entry name" value="ALKYL HYDROPEROXIDE REDUCTASE C"/>
    <property type="match status" value="1"/>
</dbReference>
<evidence type="ECO:0000259" key="15">
    <source>
        <dbReference type="PROSITE" id="PS51352"/>
    </source>
</evidence>
<dbReference type="Pfam" id="PF00578">
    <property type="entry name" value="AhpC-TSA"/>
    <property type="match status" value="1"/>
</dbReference>
<evidence type="ECO:0000313" key="16">
    <source>
        <dbReference type="EMBL" id="VGO17819.1"/>
    </source>
</evidence>
<dbReference type="PIRSF" id="PIRSF000239">
    <property type="entry name" value="AHPC"/>
    <property type="match status" value="1"/>
</dbReference>
<evidence type="ECO:0000256" key="9">
    <source>
        <dbReference type="ARBA" id="ARBA00023002"/>
    </source>
</evidence>
<sequence>MIKVGQPVEEFKMAAFQNDEIKDIKLSDYKGKWVVLAFYPADFTFVCPTELEDLAALYPKFQEAGAEVISVSTDTAFVHKAWHDESPAIGKVDYPMGADPTGAVSKQFGVYIEEEGLALRGTFIIDPDGNLKTAEIHDLGIGRSAAEALRKLEAAKFVHENGDQVCPANWTPGGDTLKPGLDLVGKI</sequence>
<evidence type="ECO:0000256" key="11">
    <source>
        <dbReference type="ARBA" id="ARBA00023284"/>
    </source>
</evidence>
<organism evidence="16 17">
    <name type="scientific">Pontiella desulfatans</name>
    <dbReference type="NCBI Taxonomy" id="2750659"/>
    <lineage>
        <taxon>Bacteria</taxon>
        <taxon>Pseudomonadati</taxon>
        <taxon>Kiritimatiellota</taxon>
        <taxon>Kiritimatiellia</taxon>
        <taxon>Kiritimatiellales</taxon>
        <taxon>Pontiellaceae</taxon>
        <taxon>Pontiella</taxon>
    </lineage>
</organism>
<dbReference type="GO" id="GO:0006979">
    <property type="term" value="P:response to oxidative stress"/>
    <property type="evidence" value="ECO:0007669"/>
    <property type="project" value="TreeGrafter"/>
</dbReference>
<keyword evidence="9" id="KW-0560">Oxidoreductase</keyword>
<dbReference type="GO" id="GO:0102039">
    <property type="term" value="F:NADH-dependent peroxiredoxin activity"/>
    <property type="evidence" value="ECO:0007669"/>
    <property type="project" value="UniProtKB-EC"/>
</dbReference>
<evidence type="ECO:0000256" key="3">
    <source>
        <dbReference type="ARBA" id="ARBA00011654"/>
    </source>
</evidence>
<keyword evidence="17" id="KW-1185">Reference proteome</keyword>
<comment type="similarity">
    <text evidence="2">Belongs to the peroxiredoxin family. AhpC/Prx1 subfamily.</text>
</comment>
<evidence type="ECO:0000256" key="14">
    <source>
        <dbReference type="PIRSR" id="PIRSR000239-1"/>
    </source>
</evidence>
<dbReference type="SUPFAM" id="SSF52833">
    <property type="entry name" value="Thioredoxin-like"/>
    <property type="match status" value="1"/>
</dbReference>
<protein>
    <recommendedName>
        <fullName evidence="5">Alkyl hydroperoxide reductase C</fullName>
        <ecNumber evidence="4">1.11.1.26</ecNumber>
    </recommendedName>
    <alternativeName>
        <fullName evidence="12">Peroxiredoxin</fullName>
    </alternativeName>
</protein>
<evidence type="ECO:0000256" key="7">
    <source>
        <dbReference type="ARBA" id="ARBA00022559"/>
    </source>
</evidence>
<evidence type="ECO:0000256" key="5">
    <source>
        <dbReference type="ARBA" id="ARBA00017462"/>
    </source>
</evidence>
<comment type="subcellular location">
    <subcellularLocation>
        <location evidence="1">Cytoplasm</location>
    </subcellularLocation>
</comment>
<evidence type="ECO:0000256" key="2">
    <source>
        <dbReference type="ARBA" id="ARBA00009796"/>
    </source>
</evidence>
<feature type="active site" description="Cysteine sulfenic acid (-SOH) intermediate; for peroxidase activity" evidence="14">
    <location>
        <position position="47"/>
    </location>
</feature>
<evidence type="ECO:0000256" key="4">
    <source>
        <dbReference type="ARBA" id="ARBA00013021"/>
    </source>
</evidence>
<dbReference type="RefSeq" id="WP_136083284.1">
    <property type="nucleotide sequence ID" value="NZ_CAAHFG010000005.1"/>
</dbReference>
<evidence type="ECO:0000256" key="10">
    <source>
        <dbReference type="ARBA" id="ARBA00023157"/>
    </source>
</evidence>
<dbReference type="EMBL" id="CAAHFG010000005">
    <property type="protein sequence ID" value="VGO17819.1"/>
    <property type="molecule type" value="Genomic_DNA"/>
</dbReference>
<reference evidence="16 17" key="1">
    <citation type="submission" date="2019-04" db="EMBL/GenBank/DDBJ databases">
        <authorList>
            <person name="Van Vliet M D."/>
        </authorList>
    </citation>
    <scope>NUCLEOTIDE SEQUENCE [LARGE SCALE GENOMIC DNA]</scope>
    <source>
        <strain evidence="16 17">F1</strain>
    </source>
</reference>
<dbReference type="AlphaFoldDB" id="A0A6C2UD39"/>
<keyword evidence="7" id="KW-0575">Peroxidase</keyword>
<dbReference type="GO" id="GO:0005829">
    <property type="term" value="C:cytosol"/>
    <property type="evidence" value="ECO:0007669"/>
    <property type="project" value="TreeGrafter"/>
</dbReference>
<name>A0A6C2UD39_PONDE</name>
<dbReference type="InterPro" id="IPR036249">
    <property type="entry name" value="Thioredoxin-like_sf"/>
</dbReference>
<dbReference type="InterPro" id="IPR000866">
    <property type="entry name" value="AhpC/TSA"/>
</dbReference>
<evidence type="ECO:0000256" key="6">
    <source>
        <dbReference type="ARBA" id="ARBA00022490"/>
    </source>
</evidence>
<dbReference type="InterPro" id="IPR024706">
    <property type="entry name" value="Peroxiredoxin_AhpC-typ"/>
</dbReference>
<dbReference type="GO" id="GO:0045454">
    <property type="term" value="P:cell redox homeostasis"/>
    <property type="evidence" value="ECO:0007669"/>
    <property type="project" value="TreeGrafter"/>
</dbReference>
<dbReference type="Pfam" id="PF10417">
    <property type="entry name" value="1-cysPrx_C"/>
    <property type="match status" value="1"/>
</dbReference>
<keyword evidence="11" id="KW-0676">Redox-active center</keyword>
<dbReference type="EC" id="1.11.1.26" evidence="4"/>
<proteinExistence type="inferred from homology"/>
<dbReference type="InterPro" id="IPR019479">
    <property type="entry name" value="Peroxiredoxin_C"/>
</dbReference>
<accession>A0A6C2UD39</accession>
<keyword evidence="6" id="KW-0963">Cytoplasm</keyword>
<keyword evidence="10" id="KW-1015">Disulfide bond</keyword>
<dbReference type="Proteomes" id="UP000366872">
    <property type="component" value="Unassembled WGS sequence"/>
</dbReference>
<evidence type="ECO:0000256" key="12">
    <source>
        <dbReference type="ARBA" id="ARBA00032077"/>
    </source>
</evidence>
<evidence type="ECO:0000256" key="1">
    <source>
        <dbReference type="ARBA" id="ARBA00004496"/>
    </source>
</evidence>
<evidence type="ECO:0000256" key="8">
    <source>
        <dbReference type="ARBA" id="ARBA00022862"/>
    </source>
</evidence>
<evidence type="ECO:0000313" key="17">
    <source>
        <dbReference type="Proteomes" id="UP000366872"/>
    </source>
</evidence>
<dbReference type="GO" id="GO:0008379">
    <property type="term" value="F:thioredoxin peroxidase activity"/>
    <property type="evidence" value="ECO:0007669"/>
    <property type="project" value="TreeGrafter"/>
</dbReference>
<keyword evidence="8" id="KW-0049">Antioxidant</keyword>
<dbReference type="InterPro" id="IPR050217">
    <property type="entry name" value="Peroxiredoxin"/>
</dbReference>
<dbReference type="PANTHER" id="PTHR10681">
    <property type="entry name" value="THIOREDOXIN PEROXIDASE"/>
    <property type="match status" value="1"/>
</dbReference>
<dbReference type="GO" id="GO:0033554">
    <property type="term" value="P:cellular response to stress"/>
    <property type="evidence" value="ECO:0007669"/>
    <property type="project" value="TreeGrafter"/>
</dbReference>
<evidence type="ECO:0000256" key="13">
    <source>
        <dbReference type="ARBA" id="ARBA00047572"/>
    </source>
</evidence>
<dbReference type="CDD" id="cd03015">
    <property type="entry name" value="PRX_Typ2cys"/>
    <property type="match status" value="1"/>
</dbReference>
<comment type="subunit">
    <text evidence="3">Homodimer; disulfide-linked, upon oxidation. 5 homodimers assemble to form a ring-like decamer.</text>
</comment>
<comment type="catalytic activity">
    <reaction evidence="13">
        <text>a hydroperoxide + NADH + H(+) = an alcohol + NAD(+) + H2O</text>
        <dbReference type="Rhea" id="RHEA:62628"/>
        <dbReference type="ChEBI" id="CHEBI:15377"/>
        <dbReference type="ChEBI" id="CHEBI:15378"/>
        <dbReference type="ChEBI" id="CHEBI:30879"/>
        <dbReference type="ChEBI" id="CHEBI:35924"/>
        <dbReference type="ChEBI" id="CHEBI:57540"/>
        <dbReference type="ChEBI" id="CHEBI:57945"/>
        <dbReference type="EC" id="1.11.1.26"/>
    </reaction>
</comment>
<dbReference type="FunFam" id="3.40.30.10:FF:000002">
    <property type="entry name" value="Alkyl hydroperoxide reductase C"/>
    <property type="match status" value="1"/>
</dbReference>
<dbReference type="InterPro" id="IPR013766">
    <property type="entry name" value="Thioredoxin_domain"/>
</dbReference>
<dbReference type="PROSITE" id="PS51352">
    <property type="entry name" value="THIOREDOXIN_2"/>
    <property type="match status" value="1"/>
</dbReference>
<feature type="domain" description="Thioredoxin" evidence="15">
    <location>
        <begin position="2"/>
        <end position="157"/>
    </location>
</feature>